<dbReference type="PANTHER" id="PTHR43312">
    <property type="entry name" value="D-THREO-ALDOSE 1-DEHYDROGENASE"/>
    <property type="match status" value="1"/>
</dbReference>
<dbReference type="Pfam" id="PF00248">
    <property type="entry name" value="Aldo_ket_red"/>
    <property type="match status" value="1"/>
</dbReference>
<feature type="domain" description="NADP-dependent oxidoreductase" evidence="1">
    <location>
        <begin position="86"/>
        <end position="339"/>
    </location>
</feature>
<evidence type="ECO:0000313" key="3">
    <source>
        <dbReference type="Proteomes" id="UP000623440"/>
    </source>
</evidence>
<name>A0ABR8E295_9NOSO</name>
<dbReference type="SUPFAM" id="SSF51430">
    <property type="entry name" value="NAD(P)-linked oxidoreductase"/>
    <property type="match status" value="1"/>
</dbReference>
<proteinExistence type="predicted"/>
<evidence type="ECO:0000313" key="2">
    <source>
        <dbReference type="EMBL" id="MBD2535598.1"/>
    </source>
</evidence>
<dbReference type="InterPro" id="IPR023210">
    <property type="entry name" value="NADP_OxRdtase_dom"/>
</dbReference>
<evidence type="ECO:0000259" key="1">
    <source>
        <dbReference type="Pfam" id="PF00248"/>
    </source>
</evidence>
<accession>A0ABR8E295</accession>
<dbReference type="PANTHER" id="PTHR43312:SF1">
    <property type="entry name" value="NADP-DEPENDENT OXIDOREDUCTASE DOMAIN-CONTAINING PROTEIN"/>
    <property type="match status" value="1"/>
</dbReference>
<dbReference type="EMBL" id="JACJSI010000299">
    <property type="protein sequence ID" value="MBD2535598.1"/>
    <property type="molecule type" value="Genomic_DNA"/>
</dbReference>
<keyword evidence="3" id="KW-1185">Reference proteome</keyword>
<dbReference type="Proteomes" id="UP000623440">
    <property type="component" value="Unassembled WGS sequence"/>
</dbReference>
<dbReference type="InterPro" id="IPR006311">
    <property type="entry name" value="TAT_signal"/>
</dbReference>
<dbReference type="PROSITE" id="PS51318">
    <property type="entry name" value="TAT"/>
    <property type="match status" value="1"/>
</dbReference>
<dbReference type="Gene3D" id="3.20.20.100">
    <property type="entry name" value="NADP-dependent oxidoreductase domain"/>
    <property type="match status" value="1"/>
</dbReference>
<comment type="caution">
    <text evidence="2">The sequence shown here is derived from an EMBL/GenBank/DDBJ whole genome shotgun (WGS) entry which is preliminary data.</text>
</comment>
<protein>
    <submittedName>
        <fullName evidence="2">Aldo/keto reductase</fullName>
    </submittedName>
</protein>
<dbReference type="RefSeq" id="WP_190946413.1">
    <property type="nucleotide sequence ID" value="NZ_JACJSI010000299.1"/>
</dbReference>
<dbReference type="InterPro" id="IPR036812">
    <property type="entry name" value="NAD(P)_OxRdtase_dom_sf"/>
</dbReference>
<organism evidence="2 3">
    <name type="scientific">Nostoc flagelliforme FACHB-838</name>
    <dbReference type="NCBI Taxonomy" id="2692904"/>
    <lineage>
        <taxon>Bacteria</taxon>
        <taxon>Bacillati</taxon>
        <taxon>Cyanobacteriota</taxon>
        <taxon>Cyanophyceae</taxon>
        <taxon>Nostocales</taxon>
        <taxon>Nostocaceae</taxon>
        <taxon>Nostoc</taxon>
    </lineage>
</organism>
<reference evidence="2 3" key="1">
    <citation type="journal article" date="2020" name="ISME J.">
        <title>Comparative genomics reveals insights into cyanobacterial evolution and habitat adaptation.</title>
        <authorList>
            <person name="Chen M.Y."/>
            <person name="Teng W.K."/>
            <person name="Zhao L."/>
            <person name="Hu C.X."/>
            <person name="Zhou Y.K."/>
            <person name="Han B.P."/>
            <person name="Song L.R."/>
            <person name="Shu W.S."/>
        </authorList>
    </citation>
    <scope>NUCLEOTIDE SEQUENCE [LARGE SCALE GENOMIC DNA]</scope>
    <source>
        <strain evidence="2 3">FACHB-838</strain>
    </source>
</reference>
<dbReference type="InterPro" id="IPR053135">
    <property type="entry name" value="AKR2_Oxidoreductase"/>
</dbReference>
<gene>
    <name evidence="2" type="ORF">H6G97_41965</name>
</gene>
<dbReference type="CDD" id="cd19095">
    <property type="entry name" value="AKR_PA4992-like"/>
    <property type="match status" value="1"/>
</dbReference>
<sequence>MTNGNSESNEIPDNNYSRPVTRRIVSRRSALGLLGFGAAAAALTPTLSKMAQAQNQTQNQPSQHAPNQPLQIITKEIPRTKEKLPAIGLGTFMTFDALSNQPRASLGQVMRRFWDAGGRLVDTSLLYGMSEVNVGEFARTLGLTNDLFITNKTWATGEYLGDRSQAQRQLEQSLKRLSRDRIDVMQVHSLVNVDAILPLLKAWKKEGKIRYVGVTHHDPLYFAALERWIENGDLDFVQLRYSIRQREVEDRILRAAAAQGTAVLANMPFEKARLFELVKGQPLPDFASEIGCENWAQFFLKYVISHPALTCAIPATTNPDHVVENMGALRGSLPDNSMRARMVKHMESLPGFDNLLQTPWYPGKTFNGLVRLPNPRPIG</sequence>